<accession>A0A1J4RSQ5</accession>
<dbReference type="PANTHER" id="PTHR11895">
    <property type="entry name" value="TRANSAMIDASE"/>
    <property type="match status" value="1"/>
</dbReference>
<dbReference type="Proteomes" id="UP000183144">
    <property type="component" value="Unassembled WGS sequence"/>
</dbReference>
<keyword evidence="3 7" id="KW-0547">Nucleotide-binding</keyword>
<gene>
    <name evidence="7" type="primary">gatA</name>
    <name evidence="9" type="ORF">AUJ59_01575</name>
</gene>
<dbReference type="GO" id="GO:0006412">
    <property type="term" value="P:translation"/>
    <property type="evidence" value="ECO:0007669"/>
    <property type="project" value="UniProtKB-UniRule"/>
</dbReference>
<feature type="domain" description="Amidase" evidence="8">
    <location>
        <begin position="24"/>
        <end position="444"/>
    </location>
</feature>
<dbReference type="HAMAP" id="MF_00120">
    <property type="entry name" value="GatA"/>
    <property type="match status" value="1"/>
</dbReference>
<organism evidence="9 10">
    <name type="scientific">Candidatus Beckwithbacteria bacterium CG1_02_47_37</name>
    <dbReference type="NCBI Taxonomy" id="1805034"/>
    <lineage>
        <taxon>Bacteria</taxon>
        <taxon>Candidatus Beckwithiibacteriota</taxon>
    </lineage>
</organism>
<dbReference type="PROSITE" id="PS00571">
    <property type="entry name" value="AMIDASES"/>
    <property type="match status" value="1"/>
</dbReference>
<protein>
    <recommendedName>
        <fullName evidence="7">Glutamyl-tRNA(Gln) amidotransferase subunit A</fullName>
        <shortName evidence="7">Glu-ADT subunit A</shortName>
        <ecNumber evidence="7">6.3.5.7</ecNumber>
    </recommendedName>
</protein>
<evidence type="ECO:0000256" key="5">
    <source>
        <dbReference type="ARBA" id="ARBA00022917"/>
    </source>
</evidence>
<comment type="subunit">
    <text evidence="7">Heterotrimer of A, B and C subunits.</text>
</comment>
<feature type="active site" description="Charge relay system" evidence="7">
    <location>
        <position position="75"/>
    </location>
</feature>
<dbReference type="Pfam" id="PF01425">
    <property type="entry name" value="Amidase"/>
    <property type="match status" value="1"/>
</dbReference>
<keyword evidence="5 7" id="KW-0648">Protein biosynthesis</keyword>
<proteinExistence type="inferred from homology"/>
<dbReference type="InterPro" id="IPR020556">
    <property type="entry name" value="Amidase_CS"/>
</dbReference>
<dbReference type="AlphaFoldDB" id="A0A1J4RSQ5"/>
<evidence type="ECO:0000256" key="6">
    <source>
        <dbReference type="ARBA" id="ARBA00047407"/>
    </source>
</evidence>
<comment type="caution">
    <text evidence="9">The sequence shown here is derived from an EMBL/GenBank/DDBJ whole genome shotgun (WGS) entry which is preliminary data.</text>
</comment>
<dbReference type="EC" id="6.3.5.7" evidence="7"/>
<dbReference type="GO" id="GO:0005524">
    <property type="term" value="F:ATP binding"/>
    <property type="evidence" value="ECO:0007669"/>
    <property type="project" value="UniProtKB-KW"/>
</dbReference>
<comment type="function">
    <text evidence="7">Allows the formation of correctly charged Gln-tRNA(Gln) through the transamidation of misacylated Glu-tRNA(Gln) in organisms which lack glutaminyl-tRNA synthetase. The reaction takes place in the presence of glutamine and ATP through an activated gamma-phospho-Glu-tRNA(Gln).</text>
</comment>
<dbReference type="InterPro" id="IPR023631">
    <property type="entry name" value="Amidase_dom"/>
</dbReference>
<feature type="active site" description="Charge relay system" evidence="7">
    <location>
        <position position="150"/>
    </location>
</feature>
<dbReference type="Gene3D" id="3.90.1300.10">
    <property type="entry name" value="Amidase signature (AS) domain"/>
    <property type="match status" value="1"/>
</dbReference>
<feature type="active site" description="Acyl-ester intermediate" evidence="7">
    <location>
        <position position="174"/>
    </location>
</feature>
<comment type="similarity">
    <text evidence="1 7">Belongs to the amidase family. GatA subfamily.</text>
</comment>
<name>A0A1J4RSQ5_9BACT</name>
<keyword evidence="4 7" id="KW-0067">ATP-binding</keyword>
<dbReference type="GO" id="GO:0050567">
    <property type="term" value="F:glutaminyl-tRNA synthase (glutamine-hydrolyzing) activity"/>
    <property type="evidence" value="ECO:0007669"/>
    <property type="project" value="UniProtKB-UniRule"/>
</dbReference>
<dbReference type="InterPro" id="IPR000120">
    <property type="entry name" value="Amidase"/>
</dbReference>
<dbReference type="InterPro" id="IPR036928">
    <property type="entry name" value="AS_sf"/>
</dbReference>
<evidence type="ECO:0000256" key="4">
    <source>
        <dbReference type="ARBA" id="ARBA00022840"/>
    </source>
</evidence>
<sequence>MRLNQLTVIEARAGLKAKKFSVVELATACLVQIKAVDKKLHAFLTLNDRILDQAKKLDQSGDDGRPLWGIPFAIKDNFLTEGLRTTASAKVLDNFVPQYSATVYKKLIEAGALCLGKTNMDAWAHGSSTETSDYGSTLNPWNTKYLPGGSSGGSAAAVAADMCLFGIGSETAGSVRQPAAWCGVTGFKPTYGRVSRYGVVAMASSTDSPGPLTKTVADAALITKIIAGHDVYDATTSPRPVEINPNSLQGENLKGKIIALPKEYLIGEASGLILEAVKVFESAGAQVKPVTLMDPQFTIAVYTIIQRCEVSSNLARYDGIRFGHDRSSFSYEAKNRSLLGAFSLSTGYFDQYYKKAQQVRTMIIDEFDRLFKQFDFYLAPISPGPALPLGASKTSAMFGELQDVLVEPSSIAGLTGLSVPCGIISGLPIGLQITGAQFDEQKILQVGHWYQQQTKWHLEKPKL</sequence>
<dbReference type="EMBL" id="MNUI01000030">
    <property type="protein sequence ID" value="OIN89426.1"/>
    <property type="molecule type" value="Genomic_DNA"/>
</dbReference>
<dbReference type="PANTHER" id="PTHR11895:SF151">
    <property type="entry name" value="GLUTAMYL-TRNA(GLN) AMIDOTRANSFERASE SUBUNIT A"/>
    <property type="match status" value="1"/>
</dbReference>
<evidence type="ECO:0000313" key="9">
    <source>
        <dbReference type="EMBL" id="OIN89426.1"/>
    </source>
</evidence>
<dbReference type="InterPro" id="IPR004412">
    <property type="entry name" value="GatA"/>
</dbReference>
<dbReference type="SUPFAM" id="SSF75304">
    <property type="entry name" value="Amidase signature (AS) enzymes"/>
    <property type="match status" value="1"/>
</dbReference>
<evidence type="ECO:0000256" key="1">
    <source>
        <dbReference type="ARBA" id="ARBA00008069"/>
    </source>
</evidence>
<evidence type="ECO:0000256" key="3">
    <source>
        <dbReference type="ARBA" id="ARBA00022741"/>
    </source>
</evidence>
<evidence type="ECO:0000313" key="10">
    <source>
        <dbReference type="Proteomes" id="UP000183144"/>
    </source>
</evidence>
<evidence type="ECO:0000259" key="8">
    <source>
        <dbReference type="Pfam" id="PF01425"/>
    </source>
</evidence>
<evidence type="ECO:0000256" key="7">
    <source>
        <dbReference type="HAMAP-Rule" id="MF_00120"/>
    </source>
</evidence>
<dbReference type="GO" id="GO:0030956">
    <property type="term" value="C:glutamyl-tRNA(Gln) amidotransferase complex"/>
    <property type="evidence" value="ECO:0007669"/>
    <property type="project" value="InterPro"/>
</dbReference>
<dbReference type="STRING" id="1805034.AUJ59_01575"/>
<reference evidence="9 10" key="1">
    <citation type="journal article" date="2016" name="Environ. Microbiol.">
        <title>Genomic resolution of a cold subsurface aquifer community provides metabolic insights for novel microbes adapted to high CO concentrations.</title>
        <authorList>
            <person name="Probst A.J."/>
            <person name="Castelle C.J."/>
            <person name="Singh A."/>
            <person name="Brown C.T."/>
            <person name="Anantharaman K."/>
            <person name="Sharon I."/>
            <person name="Hug L.A."/>
            <person name="Burstein D."/>
            <person name="Emerson J.B."/>
            <person name="Thomas B.C."/>
            <person name="Banfield J.F."/>
        </authorList>
    </citation>
    <scope>NUCLEOTIDE SEQUENCE [LARGE SCALE GENOMIC DNA]</scope>
    <source>
        <strain evidence="9">CG1_02_47_37</strain>
    </source>
</reference>
<keyword evidence="2 7" id="KW-0436">Ligase</keyword>
<evidence type="ECO:0000256" key="2">
    <source>
        <dbReference type="ARBA" id="ARBA00022598"/>
    </source>
</evidence>
<comment type="catalytic activity">
    <reaction evidence="6 7">
        <text>L-glutamyl-tRNA(Gln) + L-glutamine + ATP + H2O = L-glutaminyl-tRNA(Gln) + L-glutamate + ADP + phosphate + H(+)</text>
        <dbReference type="Rhea" id="RHEA:17521"/>
        <dbReference type="Rhea" id="RHEA-COMP:9681"/>
        <dbReference type="Rhea" id="RHEA-COMP:9684"/>
        <dbReference type="ChEBI" id="CHEBI:15377"/>
        <dbReference type="ChEBI" id="CHEBI:15378"/>
        <dbReference type="ChEBI" id="CHEBI:29985"/>
        <dbReference type="ChEBI" id="CHEBI:30616"/>
        <dbReference type="ChEBI" id="CHEBI:43474"/>
        <dbReference type="ChEBI" id="CHEBI:58359"/>
        <dbReference type="ChEBI" id="CHEBI:78520"/>
        <dbReference type="ChEBI" id="CHEBI:78521"/>
        <dbReference type="ChEBI" id="CHEBI:456216"/>
        <dbReference type="EC" id="6.3.5.7"/>
    </reaction>
</comment>